<evidence type="ECO:0000313" key="3">
    <source>
        <dbReference type="Proteomes" id="UP000245910"/>
    </source>
</evidence>
<organism evidence="2 3">
    <name type="scientific">Fusarium venenatum</name>
    <dbReference type="NCBI Taxonomy" id="56646"/>
    <lineage>
        <taxon>Eukaryota</taxon>
        <taxon>Fungi</taxon>
        <taxon>Dikarya</taxon>
        <taxon>Ascomycota</taxon>
        <taxon>Pezizomycotina</taxon>
        <taxon>Sordariomycetes</taxon>
        <taxon>Hypocreomycetidae</taxon>
        <taxon>Hypocreales</taxon>
        <taxon>Nectriaceae</taxon>
        <taxon>Fusarium</taxon>
    </lineage>
</organism>
<evidence type="ECO:0000313" key="2">
    <source>
        <dbReference type="EMBL" id="CEI64178.1"/>
    </source>
</evidence>
<keyword evidence="3" id="KW-1185">Reference proteome</keyword>
<evidence type="ECO:0000256" key="1">
    <source>
        <dbReference type="SAM" id="MobiDB-lite"/>
    </source>
</evidence>
<proteinExistence type="predicted"/>
<dbReference type="Proteomes" id="UP000245910">
    <property type="component" value="Chromosome I"/>
</dbReference>
<dbReference type="AlphaFoldDB" id="A0A2L2T375"/>
<dbReference type="EMBL" id="LN649229">
    <property type="protein sequence ID" value="CEI64178.1"/>
    <property type="molecule type" value="Genomic_DNA"/>
</dbReference>
<accession>A0A2L2T375</accession>
<protein>
    <submittedName>
        <fullName evidence="2">Uncharacterized protein</fullName>
    </submittedName>
</protein>
<sequence length="63" mass="7035">MNLGARVMLGKERWLITLCQKLVTSTTTPHTVTTTPIIALPRADHKHKHHLQEIGSGPEKEVL</sequence>
<name>A0A2L2T375_9HYPO</name>
<feature type="region of interest" description="Disordered" evidence="1">
    <location>
        <begin position="44"/>
        <end position="63"/>
    </location>
</feature>
<reference evidence="3" key="1">
    <citation type="submission" date="2014-10" db="EMBL/GenBank/DDBJ databases">
        <authorList>
            <person name="King R."/>
        </authorList>
    </citation>
    <scope>NUCLEOTIDE SEQUENCE [LARGE SCALE GENOMIC DNA]</scope>
    <source>
        <strain evidence="3">A3/5</strain>
    </source>
</reference>